<name>A0A3Q2TEX4_FUNHE</name>
<protein>
    <submittedName>
        <fullName evidence="2">Uncharacterized protein</fullName>
    </submittedName>
</protein>
<proteinExistence type="predicted"/>
<reference evidence="2" key="1">
    <citation type="submission" date="2025-08" db="UniProtKB">
        <authorList>
            <consortium name="Ensembl"/>
        </authorList>
    </citation>
    <scope>IDENTIFICATION</scope>
</reference>
<feature type="region of interest" description="Disordered" evidence="1">
    <location>
        <begin position="1"/>
        <end position="29"/>
    </location>
</feature>
<sequence>DPGPRCCGPRPGRGRPGSASSAPSPPAAARCCPPCCRNTDISCRYWSAAVWLPGPERRGSARRSGSGIPAGHQSEIHEVFSSIRHASAESQPKNKPAHLVGRAAVAFYRLLCLQQVEWLAAG</sequence>
<accession>A0A3Q2TEX4</accession>
<evidence type="ECO:0000313" key="3">
    <source>
        <dbReference type="Proteomes" id="UP000265000"/>
    </source>
</evidence>
<dbReference type="Ensembl" id="ENSFHET00000022162.1">
    <property type="protein sequence ID" value="ENSFHEP00000014360.1"/>
    <property type="gene ID" value="ENSFHEG00000015905.1"/>
</dbReference>
<organism evidence="2 3">
    <name type="scientific">Fundulus heteroclitus</name>
    <name type="common">Killifish</name>
    <name type="synonym">Mummichog</name>
    <dbReference type="NCBI Taxonomy" id="8078"/>
    <lineage>
        <taxon>Eukaryota</taxon>
        <taxon>Metazoa</taxon>
        <taxon>Chordata</taxon>
        <taxon>Craniata</taxon>
        <taxon>Vertebrata</taxon>
        <taxon>Euteleostomi</taxon>
        <taxon>Actinopterygii</taxon>
        <taxon>Neopterygii</taxon>
        <taxon>Teleostei</taxon>
        <taxon>Neoteleostei</taxon>
        <taxon>Acanthomorphata</taxon>
        <taxon>Ovalentaria</taxon>
        <taxon>Atherinomorphae</taxon>
        <taxon>Cyprinodontiformes</taxon>
        <taxon>Fundulidae</taxon>
        <taxon>Fundulus</taxon>
    </lineage>
</organism>
<keyword evidence="3" id="KW-1185">Reference proteome</keyword>
<feature type="region of interest" description="Disordered" evidence="1">
    <location>
        <begin position="55"/>
        <end position="74"/>
    </location>
</feature>
<reference evidence="2" key="2">
    <citation type="submission" date="2025-09" db="UniProtKB">
        <authorList>
            <consortium name="Ensembl"/>
        </authorList>
    </citation>
    <scope>IDENTIFICATION</scope>
</reference>
<evidence type="ECO:0000313" key="2">
    <source>
        <dbReference type="Ensembl" id="ENSFHEP00000014360.1"/>
    </source>
</evidence>
<dbReference type="Proteomes" id="UP000265000">
    <property type="component" value="Unplaced"/>
</dbReference>
<feature type="compositionally biased region" description="Low complexity" evidence="1">
    <location>
        <begin position="62"/>
        <end position="71"/>
    </location>
</feature>
<evidence type="ECO:0000256" key="1">
    <source>
        <dbReference type="SAM" id="MobiDB-lite"/>
    </source>
</evidence>
<dbReference type="AlphaFoldDB" id="A0A3Q2TEX4"/>